<dbReference type="SUPFAM" id="SSF109715">
    <property type="entry name" value="DEK C-terminal domain"/>
    <property type="match status" value="1"/>
</dbReference>
<comment type="similarity">
    <text evidence="12">Belongs to the TRAFAC class myosin-kinesin ATPase superfamily. Myosin family.</text>
</comment>
<dbReference type="InterPro" id="IPR036400">
    <property type="entry name" value="Cyt_B5-like_heme/steroid_sf"/>
</dbReference>
<feature type="transmembrane region" description="Helical" evidence="14">
    <location>
        <begin position="1605"/>
        <end position="1626"/>
    </location>
</feature>
<dbReference type="SMART" id="SM00242">
    <property type="entry name" value="MYSc"/>
    <property type="match status" value="1"/>
</dbReference>
<dbReference type="GeneID" id="83210088"/>
<sequence length="1847" mass="210828">MAYNGDLSRLLNEQQHREPSSILSEVLQSRFSHDQPYALLDQHRLFVTNPYKKLELLNDAAVQAYADHGYKNLTANDASSVEPHVYEFATRLYYIMRRRKEHVGVILSGVSGSGKSTTHQHLLNELLHLSAQTKREDKIRRQVTNAQTVIEAFSGASTADNMHASHFSQFQTLYFNERGRILGSYTAVYLLDKFRVAPNASDPTFNIFYQLLAGTTAQEKNALHINHPADYFSYLKDSQHHPHRYVEGTPTTRDEVLFNDFKEALKACGFKSKTIAQICQLLAAILHLGNIQFTSSASDNCRIKNKDTLSLVAAALGVATTKLESTLTHKLKLLGKEFCTAFLTVDGATQQRDSLARTLYTILVLWVTDQINQKQQQMMTDTEKHYCIRILDPASRTSSTSPRGFMDLCKHFCEERMRAFRFPRPLHINNHYNGNPNSSLFIFQGMIPVLDRESERLQAYALDATDQHFLSLASKHMAVDKANKSFTIQHFGTPVEYSADGLLENNLDALSPDFILLFRYSCSNAFFRELFESSVVVTETHPRDERTIIKAQLPSSPAAWEIQQQEDQPPRKIETVMDQMVHSMDDLMDVLDTARLFEIMHVRPNDQQKPDFFDPAVVQQQLNAFHLGPLALDQNMYRYTLAEFLERYYYLTCMLPDHGEKMAADDMTMVSGEGAQKEEYPQQQENNDSETVLKLVHMMQWTDRQVQLDSTHIWIGFDVWKDLENHLRALEKEDRIRERERRMLEEAERQAAEKAEAEARAAAEAAAEAEAAEAAAAKAEQEADEGGDQHHTGDNPFDDPDGASDVYSDHDFYDDRTEVDERMGSTFGKQSSQWADDDDYMDGYGPNMDMSKMIEDHCPPAEELIEVVPITRIRRWWARFVWFCTWMIPSFALKYIGKMHRQDVRMAWREKVTLCMLIFLLSASVIFFIVGLGEVICPGTKDLFTSNDVTGHQTIEDYWISVRGKVYDMTKFVSSPHGTTTYMATKSTLEPLAGRDLSYTFPPPLTQACQGLVTDPSITVVPNETIVLGPFVHYSGDQQSESSLARLGDPNWLDHYFSPAVTPNKKGQLVISKKQLKDDFEGWGRLALAIDGKVYDLTDYMTTARKYPRNAPGVPNYHYLDDDVERMFQKYSGTDATDQWKLFTASMDEATRAQNLDCLNNAFYVAQLDYRDELRCTFVNYLLLSFAVIMSFVVLVKFLAALQFTGEPTPEEQDKFVICQVPCYTEGEESLRKTIDSLTTMNYDDKRKLLFLIADGMIIGSGNDKPTPMVLLDILGYDVEKDEDPEPVMFKSVGEGSKQLNYGKVYSGLYMHEGHTVPYIVVVKVGKSTEQNKPGNRGKRDSQIICMDFLRKVHFDAEMTPLELAIYYNIRNVIGIDPALYEYVLMVDSDTEVYPDALTRLVSCMLHDSRIIGLCGETELCNEDMSWTTRIQVYEYYISHHLVKAFESLFGSVTCLPGCFCMYRIRTPHKRQPLIVSPQIIRGYSDNQVDTLHKKNLLHLGEDRYLTTLMMKNFPQYKIKFTPYARCRTVAPDSWRVLLSQRRRWINSTIHNLLELILLPELCGFCCLSMRFVVMIDLIGTVTLPASVIYLAYLIYIAASNTGPIPVIALAMLAGAYGLQALIFIFKRQWQHIGWMVIYLLAIPVFSFIIPIYAFWHFDDFSWGNTRVVVGDKQKQIIVTEDEKFDDKMIPMKKWSQYEREMEELALQQEEEDNKTQLTDDNEHHSHEGGGGDDHDGLQAPRLLSERNLSDFAVDLSGALNYPSSNNGPFTQSSMLSQDEEHVSKPILPEDEDIEREVARILAGANLMELTKKQVRDQLSQRFGVDLTIKKGFINEAIERTLTNSTL</sequence>
<keyword evidence="10 12" id="KW-0505">Motor protein</keyword>
<feature type="domain" description="DEK-C" evidence="17">
    <location>
        <begin position="1788"/>
        <end position="1843"/>
    </location>
</feature>
<dbReference type="GO" id="GO:0005524">
    <property type="term" value="F:ATP binding"/>
    <property type="evidence" value="ECO:0007669"/>
    <property type="project" value="UniProtKB-UniRule"/>
</dbReference>
<dbReference type="InterPro" id="IPR036961">
    <property type="entry name" value="Kinesin_motor_dom_sf"/>
</dbReference>
<dbReference type="InterPro" id="IPR014876">
    <property type="entry name" value="DEK_C"/>
</dbReference>
<feature type="compositionally biased region" description="Low complexity" evidence="13">
    <location>
        <begin position="762"/>
        <end position="778"/>
    </location>
</feature>
<dbReference type="PANTHER" id="PTHR22914:SF13">
    <property type="entry name" value="CHITIN SYNTHASE"/>
    <property type="match status" value="1"/>
</dbReference>
<dbReference type="InterPro" id="IPR027417">
    <property type="entry name" value="P-loop_NTPase"/>
</dbReference>
<name>A0AAD7VC00_9FUNG</name>
<comment type="caution">
    <text evidence="18">The sequence shown here is derived from an EMBL/GenBank/DDBJ whole genome shotgun (WGS) entry which is preliminary data.</text>
</comment>
<feature type="transmembrane region" description="Helical" evidence="14">
    <location>
        <begin position="1633"/>
        <end position="1656"/>
    </location>
</feature>
<dbReference type="SMART" id="SM01117">
    <property type="entry name" value="Cyt-b5"/>
    <property type="match status" value="2"/>
</dbReference>
<keyword evidence="12" id="KW-0009">Actin-binding</keyword>
<keyword evidence="9 14" id="KW-0472">Membrane</keyword>
<evidence type="ECO:0000256" key="13">
    <source>
        <dbReference type="SAM" id="MobiDB-lite"/>
    </source>
</evidence>
<dbReference type="SUPFAM" id="SSF52540">
    <property type="entry name" value="P-loop containing nucleoside triphosphate hydrolases"/>
    <property type="match status" value="1"/>
</dbReference>
<dbReference type="PROSITE" id="PS51998">
    <property type="entry name" value="DEK_C"/>
    <property type="match status" value="1"/>
</dbReference>
<evidence type="ECO:0000313" key="19">
    <source>
        <dbReference type="Proteomes" id="UP001234581"/>
    </source>
</evidence>
<keyword evidence="6 14" id="KW-0812">Transmembrane</keyword>
<dbReference type="PROSITE" id="PS51456">
    <property type="entry name" value="MYOSIN_MOTOR"/>
    <property type="match status" value="1"/>
</dbReference>
<evidence type="ECO:0000256" key="11">
    <source>
        <dbReference type="ARBA" id="ARBA00023180"/>
    </source>
</evidence>
<dbReference type="Gene3D" id="1.10.10.820">
    <property type="match status" value="1"/>
</dbReference>
<dbReference type="Gene3D" id="1.20.58.530">
    <property type="match status" value="1"/>
</dbReference>
<dbReference type="GO" id="GO:0016459">
    <property type="term" value="C:myosin complex"/>
    <property type="evidence" value="ECO:0007669"/>
    <property type="project" value="UniProtKB-KW"/>
</dbReference>
<comment type="caution">
    <text evidence="12">Lacks conserved residue(s) required for the propagation of feature annotation.</text>
</comment>
<dbReference type="PRINTS" id="PR00193">
    <property type="entry name" value="MYOSINHEAVY"/>
</dbReference>
<evidence type="ECO:0000256" key="9">
    <source>
        <dbReference type="ARBA" id="ARBA00023136"/>
    </source>
</evidence>
<dbReference type="PANTHER" id="PTHR22914">
    <property type="entry name" value="CHITIN SYNTHASE"/>
    <property type="match status" value="1"/>
</dbReference>
<dbReference type="InterPro" id="IPR001199">
    <property type="entry name" value="Cyt_B5-like_heme/steroid-bd"/>
</dbReference>
<dbReference type="GO" id="GO:0006031">
    <property type="term" value="P:chitin biosynthetic process"/>
    <property type="evidence" value="ECO:0007669"/>
    <property type="project" value="TreeGrafter"/>
</dbReference>
<evidence type="ECO:0000256" key="10">
    <source>
        <dbReference type="ARBA" id="ARBA00023175"/>
    </source>
</evidence>
<keyword evidence="4" id="KW-0328">Glycosyltransferase</keyword>
<feature type="domain" description="Cytochrome b5 heme-binding" evidence="15">
    <location>
        <begin position="941"/>
        <end position="1001"/>
    </location>
</feature>
<dbReference type="GO" id="GO:0003774">
    <property type="term" value="F:cytoskeletal motor activity"/>
    <property type="evidence" value="ECO:0007669"/>
    <property type="project" value="UniProtKB-UniRule"/>
</dbReference>
<feature type="transmembrane region" description="Helical" evidence="14">
    <location>
        <begin position="1178"/>
        <end position="1200"/>
    </location>
</feature>
<dbReference type="Pfam" id="PF03142">
    <property type="entry name" value="Chitin_synth_2"/>
    <property type="match status" value="1"/>
</dbReference>
<evidence type="ECO:0000256" key="5">
    <source>
        <dbReference type="ARBA" id="ARBA00022679"/>
    </source>
</evidence>
<evidence type="ECO:0000256" key="4">
    <source>
        <dbReference type="ARBA" id="ARBA00022676"/>
    </source>
</evidence>
<dbReference type="GO" id="GO:0003779">
    <property type="term" value="F:actin binding"/>
    <property type="evidence" value="ECO:0007669"/>
    <property type="project" value="UniProtKB-KW"/>
</dbReference>
<evidence type="ECO:0000256" key="1">
    <source>
        <dbReference type="ARBA" id="ARBA00004651"/>
    </source>
</evidence>
<dbReference type="InterPro" id="IPR004835">
    <property type="entry name" value="Chitin_synth"/>
</dbReference>
<dbReference type="Pfam" id="PF08766">
    <property type="entry name" value="DEK_C"/>
    <property type="match status" value="1"/>
</dbReference>
<evidence type="ECO:0000259" key="16">
    <source>
        <dbReference type="PROSITE" id="PS51456"/>
    </source>
</evidence>
<evidence type="ECO:0000256" key="2">
    <source>
        <dbReference type="ARBA" id="ARBA00012543"/>
    </source>
</evidence>
<keyword evidence="19" id="KW-1185">Reference proteome</keyword>
<feature type="region of interest" description="Disordered" evidence="13">
    <location>
        <begin position="747"/>
        <end position="810"/>
    </location>
</feature>
<feature type="transmembrane region" description="Helical" evidence="14">
    <location>
        <begin position="914"/>
        <end position="933"/>
    </location>
</feature>
<comment type="subcellular location">
    <subcellularLocation>
        <location evidence="1">Cell membrane</location>
        <topology evidence="1">Multi-pass membrane protein</topology>
    </subcellularLocation>
</comment>
<proteinExistence type="inferred from homology"/>
<keyword evidence="12" id="KW-0067">ATP-binding</keyword>
<evidence type="ECO:0000256" key="3">
    <source>
        <dbReference type="ARBA" id="ARBA00022475"/>
    </source>
</evidence>
<dbReference type="PROSITE" id="PS50255">
    <property type="entry name" value="CYTOCHROME_B5_2"/>
    <property type="match status" value="1"/>
</dbReference>
<dbReference type="Gene3D" id="3.40.850.10">
    <property type="entry name" value="Kinesin motor domain"/>
    <property type="match status" value="1"/>
</dbReference>
<dbReference type="Gene3D" id="1.10.10.60">
    <property type="entry name" value="Homeodomain-like"/>
    <property type="match status" value="1"/>
</dbReference>
<dbReference type="EC" id="2.4.1.16" evidence="2"/>
<gene>
    <name evidence="18" type="ORF">O0I10_002672</name>
</gene>
<evidence type="ECO:0000256" key="7">
    <source>
        <dbReference type="ARBA" id="ARBA00022989"/>
    </source>
</evidence>
<reference evidence="18 19" key="1">
    <citation type="submission" date="2023-03" db="EMBL/GenBank/DDBJ databases">
        <title>Genome sequence of Lichtheimia ornata CBS 291.66.</title>
        <authorList>
            <person name="Mohabir J.T."/>
            <person name="Shea T.P."/>
            <person name="Kurbessoian T."/>
            <person name="Berby B."/>
            <person name="Fontaine J."/>
            <person name="Livny J."/>
            <person name="Gnirke A."/>
            <person name="Stajich J.E."/>
            <person name="Cuomo C.A."/>
        </authorList>
    </citation>
    <scope>NUCLEOTIDE SEQUENCE [LARGE SCALE GENOMIC DNA]</scope>
    <source>
        <strain evidence="18">CBS 291.66</strain>
    </source>
</reference>
<evidence type="ECO:0000259" key="17">
    <source>
        <dbReference type="PROSITE" id="PS51998"/>
    </source>
</evidence>
<dbReference type="GO" id="GO:0031505">
    <property type="term" value="P:fungal-type cell wall organization"/>
    <property type="evidence" value="ECO:0007669"/>
    <property type="project" value="TreeGrafter"/>
</dbReference>
<feature type="compositionally biased region" description="Basic and acidic residues" evidence="13">
    <location>
        <begin position="1721"/>
        <end position="1737"/>
    </location>
</feature>
<dbReference type="InterPro" id="IPR029044">
    <property type="entry name" value="Nucleotide-diphossugar_trans"/>
</dbReference>
<dbReference type="RefSeq" id="XP_058346319.1">
    <property type="nucleotide sequence ID" value="XM_058482752.1"/>
</dbReference>
<dbReference type="Pfam" id="PF00063">
    <property type="entry name" value="Myosin_head"/>
    <property type="match status" value="2"/>
</dbReference>
<dbReference type="Gene3D" id="3.90.550.10">
    <property type="entry name" value="Spore Coat Polysaccharide Biosynthesis Protein SpsA, Chain A"/>
    <property type="match status" value="1"/>
</dbReference>
<evidence type="ECO:0000256" key="6">
    <source>
        <dbReference type="ARBA" id="ARBA00022692"/>
    </source>
</evidence>
<keyword evidence="7 14" id="KW-1133">Transmembrane helix</keyword>
<dbReference type="Gene3D" id="3.10.120.10">
    <property type="entry name" value="Cytochrome b5-like heme/steroid binding domain"/>
    <property type="match status" value="2"/>
</dbReference>
<dbReference type="GO" id="GO:0005886">
    <property type="term" value="C:plasma membrane"/>
    <property type="evidence" value="ECO:0007669"/>
    <property type="project" value="UniProtKB-SubCell"/>
</dbReference>
<keyword evidence="8 12" id="KW-0518">Myosin</keyword>
<feature type="region of interest" description="Disordered" evidence="13">
    <location>
        <begin position="819"/>
        <end position="838"/>
    </location>
</feature>
<feature type="transmembrane region" description="Helical" evidence="14">
    <location>
        <begin position="1578"/>
        <end position="1599"/>
    </location>
</feature>
<feature type="domain" description="Myosin motor" evidence="16">
    <location>
        <begin position="49"/>
        <end position="374"/>
    </location>
</feature>
<feature type="compositionally biased region" description="Basic and acidic residues" evidence="13">
    <location>
        <begin position="747"/>
        <end position="761"/>
    </location>
</feature>
<dbReference type="Pfam" id="PF00173">
    <property type="entry name" value="Cyt-b5"/>
    <property type="match status" value="1"/>
</dbReference>
<dbReference type="EMBL" id="JARTCD010000008">
    <property type="protein sequence ID" value="KAJ8661406.1"/>
    <property type="molecule type" value="Genomic_DNA"/>
</dbReference>
<feature type="region of interest" description="Disordered" evidence="13">
    <location>
        <begin position="1708"/>
        <end position="1739"/>
    </location>
</feature>
<dbReference type="SUPFAM" id="SSF55856">
    <property type="entry name" value="Cytochrome b5-like heme/steroid binding domain"/>
    <property type="match status" value="1"/>
</dbReference>
<evidence type="ECO:0000256" key="14">
    <source>
        <dbReference type="SAM" id="Phobius"/>
    </source>
</evidence>
<dbReference type="SUPFAM" id="SSF53448">
    <property type="entry name" value="Nucleotide-diphospho-sugar transferases"/>
    <property type="match status" value="1"/>
</dbReference>
<organism evidence="18 19">
    <name type="scientific">Lichtheimia ornata</name>
    <dbReference type="NCBI Taxonomy" id="688661"/>
    <lineage>
        <taxon>Eukaryota</taxon>
        <taxon>Fungi</taxon>
        <taxon>Fungi incertae sedis</taxon>
        <taxon>Mucoromycota</taxon>
        <taxon>Mucoromycotina</taxon>
        <taxon>Mucoromycetes</taxon>
        <taxon>Mucorales</taxon>
        <taxon>Lichtheimiaceae</taxon>
        <taxon>Lichtheimia</taxon>
    </lineage>
</organism>
<feature type="binding site" evidence="12">
    <location>
        <begin position="109"/>
        <end position="116"/>
    </location>
    <ligand>
        <name>ATP</name>
        <dbReference type="ChEBI" id="CHEBI:30616"/>
    </ligand>
</feature>
<keyword evidence="11" id="KW-0325">Glycoprotein</keyword>
<evidence type="ECO:0000256" key="8">
    <source>
        <dbReference type="ARBA" id="ARBA00023123"/>
    </source>
</evidence>
<feature type="transmembrane region" description="Helical" evidence="14">
    <location>
        <begin position="876"/>
        <end position="893"/>
    </location>
</feature>
<keyword evidence="5" id="KW-0808">Transferase</keyword>
<evidence type="ECO:0000256" key="12">
    <source>
        <dbReference type="PROSITE-ProRule" id="PRU00782"/>
    </source>
</evidence>
<evidence type="ECO:0000313" key="18">
    <source>
        <dbReference type="EMBL" id="KAJ8661406.1"/>
    </source>
</evidence>
<keyword evidence="12" id="KW-0547">Nucleotide-binding</keyword>
<dbReference type="InterPro" id="IPR001609">
    <property type="entry name" value="Myosin_head_motor_dom-like"/>
</dbReference>
<keyword evidence="3" id="KW-1003">Cell membrane</keyword>
<evidence type="ECO:0000259" key="15">
    <source>
        <dbReference type="PROSITE" id="PS50255"/>
    </source>
</evidence>
<dbReference type="Gene3D" id="1.20.120.720">
    <property type="entry name" value="Myosin VI head, motor domain, U50 subdomain"/>
    <property type="match status" value="1"/>
</dbReference>
<dbReference type="Proteomes" id="UP001234581">
    <property type="component" value="Unassembled WGS sequence"/>
</dbReference>
<dbReference type="GO" id="GO:0030428">
    <property type="term" value="C:cell septum"/>
    <property type="evidence" value="ECO:0007669"/>
    <property type="project" value="TreeGrafter"/>
</dbReference>
<accession>A0AAD7VC00</accession>
<dbReference type="GO" id="GO:0004100">
    <property type="term" value="F:chitin synthase activity"/>
    <property type="evidence" value="ECO:0007669"/>
    <property type="project" value="UniProtKB-EC"/>
</dbReference>
<protein>
    <recommendedName>
        <fullName evidence="2">chitin synthase</fullName>
        <ecNumber evidence="2">2.4.1.16</ecNumber>
    </recommendedName>
</protein>